<dbReference type="EMBL" id="HBGK01013185">
    <property type="protein sequence ID" value="CAD9277935.1"/>
    <property type="molecule type" value="Transcribed_RNA"/>
</dbReference>
<evidence type="ECO:0000256" key="2">
    <source>
        <dbReference type="SAM" id="Phobius"/>
    </source>
</evidence>
<feature type="compositionally biased region" description="Basic and acidic residues" evidence="1">
    <location>
        <begin position="43"/>
        <end position="67"/>
    </location>
</feature>
<keyword evidence="2" id="KW-0812">Transmembrane</keyword>
<keyword evidence="2" id="KW-1133">Transmembrane helix</keyword>
<proteinExistence type="predicted"/>
<reference evidence="3" key="1">
    <citation type="submission" date="2021-01" db="EMBL/GenBank/DDBJ databases">
        <authorList>
            <person name="Corre E."/>
            <person name="Pelletier E."/>
            <person name="Niang G."/>
            <person name="Scheremetjew M."/>
            <person name="Finn R."/>
            <person name="Kale V."/>
            <person name="Holt S."/>
            <person name="Cochrane G."/>
            <person name="Meng A."/>
            <person name="Brown T."/>
            <person name="Cohen L."/>
        </authorList>
    </citation>
    <scope>NUCLEOTIDE SEQUENCE</scope>
    <source>
        <strain evidence="3">CCMP 410</strain>
    </source>
</reference>
<organism evidence="3">
    <name type="scientific">Grammatophora oceanica</name>
    <dbReference type="NCBI Taxonomy" id="210454"/>
    <lineage>
        <taxon>Eukaryota</taxon>
        <taxon>Sar</taxon>
        <taxon>Stramenopiles</taxon>
        <taxon>Ochrophyta</taxon>
        <taxon>Bacillariophyta</taxon>
        <taxon>Fragilariophyceae</taxon>
        <taxon>Fragilariophycidae</taxon>
        <taxon>Rhabdonematales</taxon>
        <taxon>Grammatophoraceae</taxon>
        <taxon>Grammatophora</taxon>
    </lineage>
</organism>
<feature type="region of interest" description="Disordered" evidence="1">
    <location>
        <begin position="43"/>
        <end position="68"/>
    </location>
</feature>
<keyword evidence="2" id="KW-0472">Membrane</keyword>
<feature type="transmembrane region" description="Helical" evidence="2">
    <location>
        <begin position="7"/>
        <end position="28"/>
    </location>
</feature>
<gene>
    <name evidence="3" type="ORF">GOCE00092_LOCUS6844</name>
</gene>
<dbReference type="PROSITE" id="PS51257">
    <property type="entry name" value="PROKAR_LIPOPROTEIN"/>
    <property type="match status" value="1"/>
</dbReference>
<accession>A0A7S1UTK2</accession>
<evidence type="ECO:0000256" key="1">
    <source>
        <dbReference type="SAM" id="MobiDB-lite"/>
    </source>
</evidence>
<sequence>MTKLLSCGHISVCVFISCLVVTGIRFYIGPAAVGHFTDVVTKSDDEPKVSKDEPSDASPKADGEYKNDVSAADDEEPLFAATGIYSSLLLPLKPPYHLVQVGAPRTGSTFQSRLLLAILNLKTPPILEEIGDDDGNNKTEGFIKSFVMGQGHNQKHHYLKLDHPEFSLVGKSHDFRQSKTNWTDFVSTSNFDWIVFSSSDYITEHLMTYSLYNQRREDLQECSLCEVDKYQPIFGLTDEEVETLKTYMHLFEQLRLCCAAQMSRYNIMRLNGCNMTEYLDEPDYPHCEDMDLEKVEKEFSELPLFRDGVSHSSEYTWGKPGDCAKSEAKMKGTTFNYRKRFPGCLEALNRNIHSREKYGMNVSTVVTKSDQ</sequence>
<name>A0A7S1UTK2_9STRA</name>
<dbReference type="AlphaFoldDB" id="A0A7S1UTK2"/>
<protein>
    <submittedName>
        <fullName evidence="3">Uncharacterized protein</fullName>
    </submittedName>
</protein>
<evidence type="ECO:0000313" key="3">
    <source>
        <dbReference type="EMBL" id="CAD9277935.1"/>
    </source>
</evidence>